<organism evidence="2 3">
    <name type="scientific">Teladorsagia circumcincta</name>
    <name type="common">Brown stomach worm</name>
    <name type="synonym">Ostertagia circumcincta</name>
    <dbReference type="NCBI Taxonomy" id="45464"/>
    <lineage>
        <taxon>Eukaryota</taxon>
        <taxon>Metazoa</taxon>
        <taxon>Ecdysozoa</taxon>
        <taxon>Nematoda</taxon>
        <taxon>Chromadorea</taxon>
        <taxon>Rhabditida</taxon>
        <taxon>Rhabditina</taxon>
        <taxon>Rhabditomorpha</taxon>
        <taxon>Strongyloidea</taxon>
        <taxon>Trichostrongylidae</taxon>
        <taxon>Teladorsagia</taxon>
    </lineage>
</organism>
<evidence type="ECO:0000313" key="2">
    <source>
        <dbReference type="EMBL" id="PIO76626.1"/>
    </source>
</evidence>
<dbReference type="EMBL" id="KZ345039">
    <property type="protein sequence ID" value="PIO76626.1"/>
    <property type="molecule type" value="Genomic_DNA"/>
</dbReference>
<gene>
    <name evidence="2" type="ORF">TELCIR_01315</name>
</gene>
<proteinExistence type="predicted"/>
<dbReference type="AlphaFoldDB" id="A0A2G9V2L1"/>
<accession>A0A2G9V2L1</accession>
<dbReference type="OrthoDB" id="5866964at2759"/>
<feature type="region of interest" description="Disordered" evidence="1">
    <location>
        <begin position="1"/>
        <end position="22"/>
    </location>
</feature>
<dbReference type="Proteomes" id="UP000230423">
    <property type="component" value="Unassembled WGS sequence"/>
</dbReference>
<protein>
    <submittedName>
        <fullName evidence="2">Uncharacterized protein</fullName>
    </submittedName>
</protein>
<evidence type="ECO:0000313" key="3">
    <source>
        <dbReference type="Proteomes" id="UP000230423"/>
    </source>
</evidence>
<name>A0A2G9V2L1_TELCI</name>
<evidence type="ECO:0000256" key="1">
    <source>
        <dbReference type="SAM" id="MobiDB-lite"/>
    </source>
</evidence>
<reference evidence="2 3" key="1">
    <citation type="submission" date="2015-09" db="EMBL/GenBank/DDBJ databases">
        <title>Draft genome of the parasitic nematode Teladorsagia circumcincta isolate WARC Sus (inbred).</title>
        <authorList>
            <person name="Mitreva M."/>
        </authorList>
    </citation>
    <scope>NUCLEOTIDE SEQUENCE [LARGE SCALE GENOMIC DNA]</scope>
    <source>
        <strain evidence="2 3">S</strain>
    </source>
</reference>
<sequence length="68" mass="7375">MALKDSCNWSGITGAPANRSHYADTAKMAPTVRAKGVSVDDTHNVTRYALKLASVMVVDERDRGLQQV</sequence>
<keyword evidence="3" id="KW-1185">Reference proteome</keyword>